<dbReference type="Proteomes" id="UP001632038">
    <property type="component" value="Unassembled WGS sequence"/>
</dbReference>
<dbReference type="PANTHER" id="PTHR31286">
    <property type="entry name" value="GLYCINE-RICH CELL WALL STRUCTURAL PROTEIN 1.8-LIKE"/>
    <property type="match status" value="1"/>
</dbReference>
<proteinExistence type="predicted"/>
<dbReference type="Pfam" id="PF14111">
    <property type="entry name" value="DUF4283"/>
    <property type="match status" value="1"/>
</dbReference>
<evidence type="ECO:0008006" key="6">
    <source>
        <dbReference type="Google" id="ProtNLM"/>
    </source>
</evidence>
<sequence length="566" mass="63405">MNSSPPALCEELSTSWKPYPSLSSMENLEELATMNIEGEVDPHTPLNHLHPTLNTNTSDEATIIAKIIAPKPINMNAFKSTMLKAWNPSKKTSTNLLENNTMAFVFENEEDLEKIINNAWTFRDHQMVVTRWPPDKSLPEVNLNKTVFWIHAIGVPVSYTNMRSAMVIGDEIGKFIKTDLSMMNQKWKKSILILVEIDIQKPLQSMLSLPCSGRPRLLVEIRYERLVDFCYSCGFLGHKLANCLKPIEGEPNNRDTASYGPWMKIENSQIPNPNFKAIAETYHQTTPVGKNHNPQEVSSAYAGKSNNSWSIPKGRQPAKPNFFLRHVNINANVPFQRTVDPMQETRKIDCNMACLEDLIPSDAGPLDKNALPSSEIAGKRNDWSVNPLHLSAPPGFFDKTGRFAEKDSPALSEIGPGKHLNMDEPITDDQAHIVVHTKSEAQNNLKRKFSGTSEYNTLDAAGTPVQNAPTSQSLNQTYHKNSETLIDLSQKSPNLDHHGNTLPPNKKPRSDNNPHTTLDSSHEITDHTSKTQPTHNQSPTEPNNRKKPYQITRSPDGKPLIQKEIA</sequence>
<evidence type="ECO:0000313" key="5">
    <source>
        <dbReference type="Proteomes" id="UP001632038"/>
    </source>
</evidence>
<evidence type="ECO:0000259" key="3">
    <source>
        <dbReference type="Pfam" id="PF14392"/>
    </source>
</evidence>
<feature type="compositionally biased region" description="Basic and acidic residues" evidence="1">
    <location>
        <begin position="520"/>
        <end position="529"/>
    </location>
</feature>
<comment type="caution">
    <text evidence="4">The sequence shown here is derived from an EMBL/GenBank/DDBJ whole genome shotgun (WGS) entry which is preliminary data.</text>
</comment>
<dbReference type="InterPro" id="IPR040256">
    <property type="entry name" value="At4g02000-like"/>
</dbReference>
<gene>
    <name evidence="4" type="ORF">CASFOL_009436</name>
</gene>
<dbReference type="InterPro" id="IPR025558">
    <property type="entry name" value="DUF4283"/>
</dbReference>
<dbReference type="EMBL" id="JAVIJP010000011">
    <property type="protein sequence ID" value="KAL3646892.1"/>
    <property type="molecule type" value="Genomic_DNA"/>
</dbReference>
<protein>
    <recommendedName>
        <fullName evidence="6">CCHC-type domain-containing protein</fullName>
    </recommendedName>
</protein>
<accession>A0ABD3DZ58</accession>
<dbReference type="Pfam" id="PF14392">
    <property type="entry name" value="zf-CCHC_4"/>
    <property type="match status" value="1"/>
</dbReference>
<organism evidence="4 5">
    <name type="scientific">Castilleja foliolosa</name>
    <dbReference type="NCBI Taxonomy" id="1961234"/>
    <lineage>
        <taxon>Eukaryota</taxon>
        <taxon>Viridiplantae</taxon>
        <taxon>Streptophyta</taxon>
        <taxon>Embryophyta</taxon>
        <taxon>Tracheophyta</taxon>
        <taxon>Spermatophyta</taxon>
        <taxon>Magnoliopsida</taxon>
        <taxon>eudicotyledons</taxon>
        <taxon>Gunneridae</taxon>
        <taxon>Pentapetalae</taxon>
        <taxon>asterids</taxon>
        <taxon>lamiids</taxon>
        <taxon>Lamiales</taxon>
        <taxon>Orobanchaceae</taxon>
        <taxon>Pedicularideae</taxon>
        <taxon>Castillejinae</taxon>
        <taxon>Castilleja</taxon>
    </lineage>
</organism>
<feature type="domain" description="Zinc knuckle CX2CX4HX4C" evidence="3">
    <location>
        <begin position="197"/>
        <end position="245"/>
    </location>
</feature>
<evidence type="ECO:0000313" key="4">
    <source>
        <dbReference type="EMBL" id="KAL3646892.1"/>
    </source>
</evidence>
<feature type="domain" description="DUF4283" evidence="2">
    <location>
        <begin position="62"/>
        <end position="137"/>
    </location>
</feature>
<evidence type="ECO:0000259" key="2">
    <source>
        <dbReference type="Pfam" id="PF14111"/>
    </source>
</evidence>
<dbReference type="AlphaFoldDB" id="A0ABD3DZ58"/>
<name>A0ABD3DZ58_9LAMI</name>
<evidence type="ECO:0000256" key="1">
    <source>
        <dbReference type="SAM" id="MobiDB-lite"/>
    </source>
</evidence>
<reference evidence="5" key="1">
    <citation type="journal article" date="2024" name="IScience">
        <title>Strigolactones Initiate the Formation of Haustorium-like Structures in Castilleja.</title>
        <authorList>
            <person name="Buerger M."/>
            <person name="Peterson D."/>
            <person name="Chory J."/>
        </authorList>
    </citation>
    <scope>NUCLEOTIDE SEQUENCE [LARGE SCALE GENOMIC DNA]</scope>
</reference>
<keyword evidence="5" id="KW-1185">Reference proteome</keyword>
<dbReference type="PANTHER" id="PTHR31286:SF178">
    <property type="entry name" value="DUF4283 DOMAIN-CONTAINING PROTEIN"/>
    <property type="match status" value="1"/>
</dbReference>
<dbReference type="InterPro" id="IPR025836">
    <property type="entry name" value="Zn_knuckle_CX2CX4HX4C"/>
</dbReference>
<feature type="region of interest" description="Disordered" evidence="1">
    <location>
        <begin position="490"/>
        <end position="566"/>
    </location>
</feature>
<feature type="compositionally biased region" description="Polar residues" evidence="1">
    <location>
        <begin position="530"/>
        <end position="542"/>
    </location>
</feature>